<evidence type="ECO:0000256" key="1">
    <source>
        <dbReference type="SAM" id="MobiDB-lite"/>
    </source>
</evidence>
<name>A0A4S8LTB3_DENBC</name>
<dbReference type="Proteomes" id="UP000297245">
    <property type="component" value="Unassembled WGS sequence"/>
</dbReference>
<sequence length="274" mass="29017">MHNLQILWFSLSLHVLIGQCFSLSFGNENPTTFSPVEVSWTRDDSDPVGWWLDEVTTNGDKILSMQVNNNARSNGSIQFVFVQPGLINLIASSSSDDKGFFTSTPVTVSAADSASCATSCPTCSSSSVSSIVDSSSCPTATPCSQSSSASSNTPVIVGATLGALIFGSLASACIILFCRHRHSHPTPMQDQPAESSATSRSSSRFFGNLGNSNLVTPFILSTTSHAGHGNVAKSSQLPPNQPLYDNSVSQNRVQSVDISERVGDEPPSYMTLVK</sequence>
<feature type="signal peptide" evidence="3">
    <location>
        <begin position="1"/>
        <end position="22"/>
    </location>
</feature>
<dbReference type="OrthoDB" id="2989174at2759"/>
<evidence type="ECO:0000313" key="4">
    <source>
        <dbReference type="EMBL" id="THU92581.1"/>
    </source>
</evidence>
<reference evidence="4 5" key="1">
    <citation type="journal article" date="2019" name="Nat. Ecol. Evol.">
        <title>Megaphylogeny resolves global patterns of mushroom evolution.</title>
        <authorList>
            <person name="Varga T."/>
            <person name="Krizsan K."/>
            <person name="Foldi C."/>
            <person name="Dima B."/>
            <person name="Sanchez-Garcia M."/>
            <person name="Sanchez-Ramirez S."/>
            <person name="Szollosi G.J."/>
            <person name="Szarkandi J.G."/>
            <person name="Papp V."/>
            <person name="Albert L."/>
            <person name="Andreopoulos W."/>
            <person name="Angelini C."/>
            <person name="Antonin V."/>
            <person name="Barry K.W."/>
            <person name="Bougher N.L."/>
            <person name="Buchanan P."/>
            <person name="Buyck B."/>
            <person name="Bense V."/>
            <person name="Catcheside P."/>
            <person name="Chovatia M."/>
            <person name="Cooper J."/>
            <person name="Damon W."/>
            <person name="Desjardin D."/>
            <person name="Finy P."/>
            <person name="Geml J."/>
            <person name="Haridas S."/>
            <person name="Hughes K."/>
            <person name="Justo A."/>
            <person name="Karasinski D."/>
            <person name="Kautmanova I."/>
            <person name="Kiss B."/>
            <person name="Kocsube S."/>
            <person name="Kotiranta H."/>
            <person name="LaButti K.M."/>
            <person name="Lechner B.E."/>
            <person name="Liimatainen K."/>
            <person name="Lipzen A."/>
            <person name="Lukacs Z."/>
            <person name="Mihaltcheva S."/>
            <person name="Morgado L.N."/>
            <person name="Niskanen T."/>
            <person name="Noordeloos M.E."/>
            <person name="Ohm R.A."/>
            <person name="Ortiz-Santana B."/>
            <person name="Ovrebo C."/>
            <person name="Racz N."/>
            <person name="Riley R."/>
            <person name="Savchenko A."/>
            <person name="Shiryaev A."/>
            <person name="Soop K."/>
            <person name="Spirin V."/>
            <person name="Szebenyi C."/>
            <person name="Tomsovsky M."/>
            <person name="Tulloss R.E."/>
            <person name="Uehling J."/>
            <person name="Grigoriev I.V."/>
            <person name="Vagvolgyi C."/>
            <person name="Papp T."/>
            <person name="Martin F.M."/>
            <person name="Miettinen O."/>
            <person name="Hibbett D.S."/>
            <person name="Nagy L.G."/>
        </authorList>
    </citation>
    <scope>NUCLEOTIDE SEQUENCE [LARGE SCALE GENOMIC DNA]</scope>
    <source>
        <strain evidence="4 5">CBS 962.96</strain>
    </source>
</reference>
<evidence type="ECO:0008006" key="6">
    <source>
        <dbReference type="Google" id="ProtNLM"/>
    </source>
</evidence>
<evidence type="ECO:0000256" key="3">
    <source>
        <dbReference type="SAM" id="SignalP"/>
    </source>
</evidence>
<keyword evidence="2" id="KW-0812">Transmembrane</keyword>
<feature type="region of interest" description="Disordered" evidence="1">
    <location>
        <begin position="229"/>
        <end position="250"/>
    </location>
</feature>
<feature type="transmembrane region" description="Helical" evidence="2">
    <location>
        <begin position="155"/>
        <end position="178"/>
    </location>
</feature>
<gene>
    <name evidence="4" type="ORF">K435DRAFT_862314</name>
</gene>
<feature type="chain" id="PRO_5020437802" description="Mid2 domain-containing protein" evidence="3">
    <location>
        <begin position="23"/>
        <end position="274"/>
    </location>
</feature>
<keyword evidence="3" id="KW-0732">Signal</keyword>
<evidence type="ECO:0000313" key="5">
    <source>
        <dbReference type="Proteomes" id="UP000297245"/>
    </source>
</evidence>
<proteinExistence type="predicted"/>
<keyword evidence="2" id="KW-1133">Transmembrane helix</keyword>
<feature type="compositionally biased region" description="Polar residues" evidence="1">
    <location>
        <begin position="232"/>
        <end position="250"/>
    </location>
</feature>
<evidence type="ECO:0000256" key="2">
    <source>
        <dbReference type="SAM" id="Phobius"/>
    </source>
</evidence>
<protein>
    <recommendedName>
        <fullName evidence="6">Mid2 domain-containing protein</fullName>
    </recommendedName>
</protein>
<accession>A0A4S8LTB3</accession>
<organism evidence="4 5">
    <name type="scientific">Dendrothele bispora (strain CBS 962.96)</name>
    <dbReference type="NCBI Taxonomy" id="1314807"/>
    <lineage>
        <taxon>Eukaryota</taxon>
        <taxon>Fungi</taxon>
        <taxon>Dikarya</taxon>
        <taxon>Basidiomycota</taxon>
        <taxon>Agaricomycotina</taxon>
        <taxon>Agaricomycetes</taxon>
        <taxon>Agaricomycetidae</taxon>
        <taxon>Agaricales</taxon>
        <taxon>Agaricales incertae sedis</taxon>
        <taxon>Dendrothele</taxon>
    </lineage>
</organism>
<dbReference type="EMBL" id="ML179274">
    <property type="protein sequence ID" value="THU92581.1"/>
    <property type="molecule type" value="Genomic_DNA"/>
</dbReference>
<keyword evidence="2" id="KW-0472">Membrane</keyword>
<keyword evidence="5" id="KW-1185">Reference proteome</keyword>
<dbReference type="AlphaFoldDB" id="A0A4S8LTB3"/>